<dbReference type="GO" id="GO:0009086">
    <property type="term" value="P:methionine biosynthetic process"/>
    <property type="evidence" value="ECO:0007669"/>
    <property type="project" value="TreeGrafter"/>
</dbReference>
<organism evidence="9 10">
    <name type="scientific">Nocardioides luteus</name>
    <dbReference type="NCBI Taxonomy" id="1844"/>
    <lineage>
        <taxon>Bacteria</taxon>
        <taxon>Bacillati</taxon>
        <taxon>Actinomycetota</taxon>
        <taxon>Actinomycetes</taxon>
        <taxon>Propionibacteriales</taxon>
        <taxon>Nocardioidaceae</taxon>
        <taxon>Nocardioides</taxon>
    </lineage>
</organism>
<dbReference type="RefSeq" id="WP_045548241.1">
    <property type="nucleotide sequence ID" value="NZ_JZDQ02000023.1"/>
</dbReference>
<comment type="similarity">
    <text evidence="3 8">Belongs to the methylenetetrahydrofolate reductase family.</text>
</comment>
<evidence type="ECO:0000256" key="7">
    <source>
        <dbReference type="ARBA" id="ARBA00048628"/>
    </source>
</evidence>
<dbReference type="SUPFAM" id="SSF51730">
    <property type="entry name" value="FAD-linked oxidoreductase"/>
    <property type="match status" value="1"/>
</dbReference>
<dbReference type="EMBL" id="JZDQ02000023">
    <property type="protein sequence ID" value="OIJ25613.1"/>
    <property type="molecule type" value="Genomic_DNA"/>
</dbReference>
<name>A0A1J4N222_9ACTN</name>
<evidence type="ECO:0000313" key="10">
    <source>
        <dbReference type="Proteomes" id="UP000033772"/>
    </source>
</evidence>
<dbReference type="UniPathway" id="UPA00193"/>
<evidence type="ECO:0000256" key="5">
    <source>
        <dbReference type="ARBA" id="ARBA00022827"/>
    </source>
</evidence>
<dbReference type="InterPro" id="IPR029041">
    <property type="entry name" value="FAD-linked_oxidoreductase-like"/>
</dbReference>
<dbReference type="GO" id="GO:0035999">
    <property type="term" value="P:tetrahydrofolate interconversion"/>
    <property type="evidence" value="ECO:0007669"/>
    <property type="project" value="UniProtKB-UniPathway"/>
</dbReference>
<protein>
    <recommendedName>
        <fullName evidence="8">Methylenetetrahydrofolate reductase</fullName>
    </recommendedName>
</protein>
<keyword evidence="6 8" id="KW-0560">Oxidoreductase</keyword>
<dbReference type="OrthoDB" id="9812555at2"/>
<keyword evidence="5 8" id="KW-0274">FAD</keyword>
<gene>
    <name evidence="9" type="ORF">UG56_016605</name>
</gene>
<dbReference type="GO" id="GO:0106312">
    <property type="term" value="F:methylenetetrahydrofolate reductase (NADH) activity"/>
    <property type="evidence" value="ECO:0007669"/>
    <property type="project" value="UniProtKB-EC"/>
</dbReference>
<proteinExistence type="inferred from homology"/>
<dbReference type="Pfam" id="PF02219">
    <property type="entry name" value="MTHFR"/>
    <property type="match status" value="1"/>
</dbReference>
<dbReference type="STRING" id="1844.UG56_016605"/>
<reference evidence="9" key="1">
    <citation type="submission" date="2016-10" db="EMBL/GenBank/DDBJ databases">
        <title>Draft Genome Sequence of Nocardioides luteus Strain BAFB, an Alkane-Degrading Bacterium Isolated from JP-7 Polluted Soil.</title>
        <authorList>
            <person name="Brown L."/>
            <person name="Ruiz O.N."/>
            <person name="Gunasekera T."/>
        </authorList>
    </citation>
    <scope>NUCLEOTIDE SEQUENCE [LARGE SCALE GENOMIC DNA]</scope>
    <source>
        <strain evidence="9">BAFB</strain>
    </source>
</reference>
<dbReference type="GO" id="GO:0005829">
    <property type="term" value="C:cytosol"/>
    <property type="evidence" value="ECO:0007669"/>
    <property type="project" value="TreeGrafter"/>
</dbReference>
<keyword evidence="4 8" id="KW-0285">Flavoprotein</keyword>
<comment type="catalytic activity">
    <reaction evidence="7">
        <text>(6S)-5-methyl-5,6,7,8-tetrahydrofolate + NAD(+) = (6R)-5,10-methylene-5,6,7,8-tetrahydrofolate + NADH + H(+)</text>
        <dbReference type="Rhea" id="RHEA:19821"/>
        <dbReference type="ChEBI" id="CHEBI:15378"/>
        <dbReference type="ChEBI" id="CHEBI:15636"/>
        <dbReference type="ChEBI" id="CHEBI:18608"/>
        <dbReference type="ChEBI" id="CHEBI:57540"/>
        <dbReference type="ChEBI" id="CHEBI:57945"/>
        <dbReference type="EC" id="1.5.1.54"/>
    </reaction>
    <physiologicalReaction direction="right-to-left" evidence="7">
        <dbReference type="Rhea" id="RHEA:19823"/>
    </physiologicalReaction>
</comment>
<comment type="cofactor">
    <cofactor evidence="1 8">
        <name>FAD</name>
        <dbReference type="ChEBI" id="CHEBI:57692"/>
    </cofactor>
</comment>
<sequence length="284" mass="30509">MSRRSAAATVRRLLLETRYEVLPTASIEEVVTTALPAGRTVTVTASPAKGLERTVDLAVRLAGHGYDVVPHLAARMVSSRAELAEITGRLTAAGVTKVFVPAGDAEQPGEFPGALELLEALVDLGDPFSHVGVAGYPEDHPTIIHDRLVQAMWDKRRHATEIVSNLTFDPAALTDWVRRVRARGVTTPIIVGLPGPVERAKLLAMATRIGVGESTRFLAKNKGMFARIAAPGGYSPERFLMRAAPGLEGAEAVVTGLHLFTFNQVAETESWRRDLLARLGGDPL</sequence>
<evidence type="ECO:0000256" key="1">
    <source>
        <dbReference type="ARBA" id="ARBA00001974"/>
    </source>
</evidence>
<comment type="caution">
    <text evidence="9">The sequence shown here is derived from an EMBL/GenBank/DDBJ whole genome shotgun (WGS) entry which is preliminary data.</text>
</comment>
<dbReference type="AlphaFoldDB" id="A0A1J4N222"/>
<evidence type="ECO:0000256" key="3">
    <source>
        <dbReference type="ARBA" id="ARBA00006743"/>
    </source>
</evidence>
<dbReference type="Proteomes" id="UP000033772">
    <property type="component" value="Unassembled WGS sequence"/>
</dbReference>
<evidence type="ECO:0000256" key="4">
    <source>
        <dbReference type="ARBA" id="ARBA00022630"/>
    </source>
</evidence>
<evidence type="ECO:0000256" key="8">
    <source>
        <dbReference type="RuleBase" id="RU003862"/>
    </source>
</evidence>
<accession>A0A1J4N222</accession>
<dbReference type="GO" id="GO:0071949">
    <property type="term" value="F:FAD binding"/>
    <property type="evidence" value="ECO:0007669"/>
    <property type="project" value="TreeGrafter"/>
</dbReference>
<evidence type="ECO:0000256" key="2">
    <source>
        <dbReference type="ARBA" id="ARBA00004777"/>
    </source>
</evidence>
<evidence type="ECO:0000256" key="6">
    <source>
        <dbReference type="ARBA" id="ARBA00023002"/>
    </source>
</evidence>
<keyword evidence="10" id="KW-1185">Reference proteome</keyword>
<dbReference type="InterPro" id="IPR003171">
    <property type="entry name" value="Mehydrof_redctse-like"/>
</dbReference>
<comment type="pathway">
    <text evidence="2 8">One-carbon metabolism; tetrahydrofolate interconversion.</text>
</comment>
<dbReference type="PANTHER" id="PTHR45754">
    <property type="entry name" value="METHYLENETETRAHYDROFOLATE REDUCTASE"/>
    <property type="match status" value="1"/>
</dbReference>
<dbReference type="Gene3D" id="3.20.20.220">
    <property type="match status" value="1"/>
</dbReference>
<dbReference type="PANTHER" id="PTHR45754:SF3">
    <property type="entry name" value="METHYLENETETRAHYDROFOLATE REDUCTASE (NADPH)"/>
    <property type="match status" value="1"/>
</dbReference>
<evidence type="ECO:0000313" key="9">
    <source>
        <dbReference type="EMBL" id="OIJ25613.1"/>
    </source>
</evidence>